<keyword evidence="2" id="KW-0472">Membrane</keyword>
<dbReference type="Proteomes" id="UP000827986">
    <property type="component" value="Unassembled WGS sequence"/>
</dbReference>
<accession>A0A9D3XUJ4</accession>
<keyword evidence="4" id="KW-1185">Reference proteome</keyword>
<keyword evidence="2" id="KW-0812">Transmembrane</keyword>
<feature type="region of interest" description="Disordered" evidence="1">
    <location>
        <begin position="142"/>
        <end position="162"/>
    </location>
</feature>
<comment type="caution">
    <text evidence="3">The sequence shown here is derived from an EMBL/GenBank/DDBJ whole genome shotgun (WGS) entry which is preliminary data.</text>
</comment>
<feature type="compositionally biased region" description="Basic and acidic residues" evidence="1">
    <location>
        <begin position="142"/>
        <end position="155"/>
    </location>
</feature>
<protein>
    <submittedName>
        <fullName evidence="3">Uncharacterized protein</fullName>
    </submittedName>
</protein>
<evidence type="ECO:0000313" key="3">
    <source>
        <dbReference type="EMBL" id="KAH1186292.1"/>
    </source>
</evidence>
<feature type="transmembrane region" description="Helical" evidence="2">
    <location>
        <begin position="6"/>
        <end position="26"/>
    </location>
</feature>
<sequence>MKTTTPFVFVNSSAIFLWKISGALVIPKGNLRNLNGMCGNKMRTLTSGLDTAPFTWGTTREHWRYILESDVEVPVFIYSQRGCICKPAGMSKIDVLISRENLENKRRTEVKWRTVLPTSYLDHSAFAVEVISRKNSWTERLQGRRPERLSRKKPMEVAARTS</sequence>
<evidence type="ECO:0000256" key="2">
    <source>
        <dbReference type="SAM" id="Phobius"/>
    </source>
</evidence>
<keyword evidence="2" id="KW-1133">Transmembrane helix</keyword>
<evidence type="ECO:0000313" key="4">
    <source>
        <dbReference type="Proteomes" id="UP000827986"/>
    </source>
</evidence>
<proteinExistence type="predicted"/>
<dbReference type="EMBL" id="JAHDVG010000463">
    <property type="protein sequence ID" value="KAH1186292.1"/>
    <property type="molecule type" value="Genomic_DNA"/>
</dbReference>
<organism evidence="3 4">
    <name type="scientific">Mauremys mutica</name>
    <name type="common">yellowpond turtle</name>
    <dbReference type="NCBI Taxonomy" id="74926"/>
    <lineage>
        <taxon>Eukaryota</taxon>
        <taxon>Metazoa</taxon>
        <taxon>Chordata</taxon>
        <taxon>Craniata</taxon>
        <taxon>Vertebrata</taxon>
        <taxon>Euteleostomi</taxon>
        <taxon>Archelosauria</taxon>
        <taxon>Testudinata</taxon>
        <taxon>Testudines</taxon>
        <taxon>Cryptodira</taxon>
        <taxon>Durocryptodira</taxon>
        <taxon>Testudinoidea</taxon>
        <taxon>Geoemydidae</taxon>
        <taxon>Geoemydinae</taxon>
        <taxon>Mauremys</taxon>
    </lineage>
</organism>
<reference evidence="3" key="1">
    <citation type="submission" date="2021-09" db="EMBL/GenBank/DDBJ databases">
        <title>The genome of Mauremys mutica provides insights into the evolution of semi-aquatic lifestyle.</title>
        <authorList>
            <person name="Gong S."/>
            <person name="Gao Y."/>
        </authorList>
    </citation>
    <scope>NUCLEOTIDE SEQUENCE</scope>
    <source>
        <strain evidence="3">MM-2020</strain>
        <tissue evidence="3">Muscle</tissue>
    </source>
</reference>
<evidence type="ECO:0000256" key="1">
    <source>
        <dbReference type="SAM" id="MobiDB-lite"/>
    </source>
</evidence>
<gene>
    <name evidence="3" type="ORF">KIL84_019041</name>
</gene>
<name>A0A9D3XUJ4_9SAUR</name>
<dbReference type="AlphaFoldDB" id="A0A9D3XUJ4"/>